<sequence>MYEAWLNRNAIREEFSDETFAFKQMDLNSGDAIALRIHKEIIEWLKRPILDDYQQATIIFTLEKNGLASDDAFRLVSNQSSMVISAQSQSGLLYGFYALIRERMLGKKNIRMVSAPDQTLRMIDHWDQIDGSIERGYAGASIFFGTPDHLDNPDKGDFSVLTVQGDPFRHDRVRMLQYARMLASIGINAISLNNVNVRSQGTDLITAPYLDGVKEIADIFRGFGIKIYLAINWESPIHIGHLKNSDPLDPRVETFWKTVCDGIYHSIPDFGGFVVKADSEGEPGPYQYGRTHAEGANMLARAIAPHDGLIIWRAFVYNSHQDWRDRSTDRAKAAYENFEELDGKFDDNVILQIKFGPIDFQTVEPLQPLFGKLTHTNQMMEFELTAEYLGHQIDINYAVPQWSKMINFDTKHSNFADSKAGEVIKEGSVKSQNSGFAAVGNVGMTPFWTGNPLALANLYGYGRLCWGNQLDSSEILSEWIEQTFTETKVKTRQTIFEIMVESNKTYRNYTAPLGVGFMVIPHYHYGVSVNGYEYDKWGTYHFADRNGVGVDRTQKSGTGFTAMYSPAVARMFEGLESTPLELTLFFHHVRYSQMLSNHKTLIQTIYDQHFAGFDTVSKYVADWSMLEADLPVDLFSEVQNRLKQQLENALEWRDQINTYFYRLSGIPDELGREIYQ</sequence>
<dbReference type="GO" id="GO:0033939">
    <property type="term" value="F:xylan alpha-1,2-glucuronosidase activity"/>
    <property type="evidence" value="ECO:0007669"/>
    <property type="project" value="TreeGrafter"/>
</dbReference>
<gene>
    <name evidence="4" type="ORF">DIS17_06755</name>
</gene>
<name>A0AAJ5K7J4_LEVBR</name>
<dbReference type="EMBL" id="QFDK01000006">
    <property type="protein sequence ID" value="TOZ04258.1"/>
    <property type="molecule type" value="Genomic_DNA"/>
</dbReference>
<evidence type="ECO:0000313" key="4">
    <source>
        <dbReference type="EMBL" id="TOZ04258.1"/>
    </source>
</evidence>
<dbReference type="InterPro" id="IPR037054">
    <property type="entry name" value="A-glucoronidase_C_sf"/>
</dbReference>
<protein>
    <submittedName>
        <fullName evidence="4">Alpha-glucuronidase</fullName>
    </submittedName>
</protein>
<feature type="domain" description="Glycosyl hydrolase family 67 catalytic" evidence="3">
    <location>
        <begin position="108"/>
        <end position="448"/>
    </location>
</feature>
<dbReference type="GO" id="GO:0005576">
    <property type="term" value="C:extracellular region"/>
    <property type="evidence" value="ECO:0007669"/>
    <property type="project" value="InterPro"/>
</dbReference>
<dbReference type="InterPro" id="IPR011100">
    <property type="entry name" value="Glyco_hydro_67_cat"/>
</dbReference>
<evidence type="ECO:0000259" key="2">
    <source>
        <dbReference type="Pfam" id="PF07477"/>
    </source>
</evidence>
<proteinExistence type="predicted"/>
<dbReference type="InterPro" id="IPR029018">
    <property type="entry name" value="Hex-like_dom2"/>
</dbReference>
<dbReference type="Pfam" id="PF07477">
    <property type="entry name" value="Glyco_hydro_67C"/>
    <property type="match status" value="1"/>
</dbReference>
<dbReference type="PANTHER" id="PTHR39207">
    <property type="entry name" value="ALPHA-GLUCURONIDASE A"/>
    <property type="match status" value="1"/>
</dbReference>
<dbReference type="PANTHER" id="PTHR39207:SF1">
    <property type="entry name" value="ALPHA-GLUCURONIDASE A"/>
    <property type="match status" value="1"/>
</dbReference>
<reference evidence="4" key="1">
    <citation type="submission" date="2018-05" db="EMBL/GenBank/DDBJ databases">
        <title>Genome Comparison of Lactic Acid Bacteria Isolated from non-Wheat Sourdough.</title>
        <authorList>
            <person name="Rice T."/>
            <person name="Axel C."/>
            <person name="Lynch K.M."/>
            <person name="Benz C."/>
            <person name="Arendt E.K."/>
            <person name="Coffey A."/>
        </authorList>
    </citation>
    <scope>NUCLEOTIDE SEQUENCE</scope>
    <source>
        <strain evidence="4">TR055</strain>
    </source>
</reference>
<dbReference type="Proteomes" id="UP000785759">
    <property type="component" value="Unassembled WGS sequence"/>
</dbReference>
<dbReference type="SUPFAM" id="SSF55545">
    <property type="entry name" value="beta-N-acetylhexosaminidase-like domain"/>
    <property type="match status" value="1"/>
</dbReference>
<comment type="caution">
    <text evidence="4">The sequence shown here is derived from an EMBL/GenBank/DDBJ whole genome shotgun (WGS) entry which is preliminary data.</text>
</comment>
<evidence type="ECO:0000259" key="3">
    <source>
        <dbReference type="Pfam" id="PF07488"/>
    </source>
</evidence>
<accession>A0AAJ5K7J4</accession>
<dbReference type="GO" id="GO:0046559">
    <property type="term" value="F:alpha-glucuronidase activity"/>
    <property type="evidence" value="ECO:0007669"/>
    <property type="project" value="InterPro"/>
</dbReference>
<dbReference type="InterPro" id="IPR017853">
    <property type="entry name" value="GH"/>
</dbReference>
<dbReference type="Gene3D" id="3.90.1330.10">
    <property type="entry name" value="Alpha-glucuronidase, C-terminal domain"/>
    <property type="match status" value="1"/>
</dbReference>
<evidence type="ECO:0000256" key="1">
    <source>
        <dbReference type="ARBA" id="ARBA00022801"/>
    </source>
</evidence>
<organism evidence="4 5">
    <name type="scientific">Levilactobacillus brevis</name>
    <name type="common">Lactobacillus brevis</name>
    <dbReference type="NCBI Taxonomy" id="1580"/>
    <lineage>
        <taxon>Bacteria</taxon>
        <taxon>Bacillati</taxon>
        <taxon>Bacillota</taxon>
        <taxon>Bacilli</taxon>
        <taxon>Lactobacillales</taxon>
        <taxon>Lactobacillaceae</taxon>
        <taxon>Levilactobacillus</taxon>
    </lineage>
</organism>
<dbReference type="Gene3D" id="3.20.20.80">
    <property type="entry name" value="Glycosidases"/>
    <property type="match status" value="1"/>
</dbReference>
<feature type="domain" description="Glycosyl hydrolase family 67 C-terminal" evidence="2">
    <location>
        <begin position="449"/>
        <end position="672"/>
    </location>
</feature>
<dbReference type="AlphaFoldDB" id="A0AAJ5K7J4"/>
<dbReference type="GO" id="GO:0045493">
    <property type="term" value="P:xylan catabolic process"/>
    <property type="evidence" value="ECO:0007669"/>
    <property type="project" value="InterPro"/>
</dbReference>
<dbReference type="SUPFAM" id="SSF51445">
    <property type="entry name" value="(Trans)glycosidases"/>
    <property type="match status" value="1"/>
</dbReference>
<dbReference type="Pfam" id="PF07488">
    <property type="entry name" value="Glyco_hydro_67M"/>
    <property type="match status" value="1"/>
</dbReference>
<dbReference type="InterPro" id="IPR011099">
    <property type="entry name" value="Glyco_hydro_67_C"/>
</dbReference>
<keyword evidence="1" id="KW-0378">Hydrolase</keyword>
<evidence type="ECO:0000313" key="5">
    <source>
        <dbReference type="Proteomes" id="UP000785759"/>
    </source>
</evidence>